<accession>A0A085MDX4</accession>
<dbReference type="Proteomes" id="UP000030764">
    <property type="component" value="Unassembled WGS sequence"/>
</dbReference>
<protein>
    <submittedName>
        <fullName evidence="1">Uncharacterized protein</fullName>
    </submittedName>
</protein>
<dbReference type="EMBL" id="KL363200">
    <property type="protein sequence ID" value="KFD55420.1"/>
    <property type="molecule type" value="Genomic_DNA"/>
</dbReference>
<sequence>MEIPKFSGRTRDWPMFITSFRQSAYDILVSDTDRLNILRELLDDDVKRSVSKYLYNAKCYEELVRILERRYGNPQRIIHACLKSIEALSTWKDFDLPGLLSVCNELQGIVATLSLSLGNHHVEIESAGNFMAAVKKMPERLRDD</sequence>
<name>A0A085MDX4_9BILA</name>
<proteinExistence type="predicted"/>
<dbReference type="Pfam" id="PF03564">
    <property type="entry name" value="DUF1759"/>
    <property type="match status" value="1"/>
</dbReference>
<dbReference type="AlphaFoldDB" id="A0A085MDX4"/>
<evidence type="ECO:0000313" key="1">
    <source>
        <dbReference type="EMBL" id="KFD55420.1"/>
    </source>
</evidence>
<keyword evidence="2" id="KW-1185">Reference proteome</keyword>
<evidence type="ECO:0000313" key="2">
    <source>
        <dbReference type="Proteomes" id="UP000030764"/>
    </source>
</evidence>
<dbReference type="InterPro" id="IPR005312">
    <property type="entry name" value="DUF1759"/>
</dbReference>
<gene>
    <name evidence="1" type="ORF">M513_03760</name>
</gene>
<organism evidence="1 2">
    <name type="scientific">Trichuris suis</name>
    <name type="common">pig whipworm</name>
    <dbReference type="NCBI Taxonomy" id="68888"/>
    <lineage>
        <taxon>Eukaryota</taxon>
        <taxon>Metazoa</taxon>
        <taxon>Ecdysozoa</taxon>
        <taxon>Nematoda</taxon>
        <taxon>Enoplea</taxon>
        <taxon>Dorylaimia</taxon>
        <taxon>Trichinellida</taxon>
        <taxon>Trichuridae</taxon>
        <taxon>Trichuris</taxon>
    </lineage>
</organism>
<reference evidence="1 2" key="1">
    <citation type="journal article" date="2014" name="Nat. Genet.">
        <title>Genome and transcriptome of the porcine whipworm Trichuris suis.</title>
        <authorList>
            <person name="Jex A.R."/>
            <person name="Nejsum P."/>
            <person name="Schwarz E.M."/>
            <person name="Hu L."/>
            <person name="Young N.D."/>
            <person name="Hall R.S."/>
            <person name="Korhonen P.K."/>
            <person name="Liao S."/>
            <person name="Thamsborg S."/>
            <person name="Xia J."/>
            <person name="Xu P."/>
            <person name="Wang S."/>
            <person name="Scheerlinck J.P."/>
            <person name="Hofmann A."/>
            <person name="Sternberg P.W."/>
            <person name="Wang J."/>
            <person name="Gasser R.B."/>
        </authorList>
    </citation>
    <scope>NUCLEOTIDE SEQUENCE [LARGE SCALE GENOMIC DNA]</scope>
    <source>
        <strain evidence="1">DCEP-RM93M</strain>
    </source>
</reference>